<keyword evidence="10" id="KW-1185">Reference proteome</keyword>
<dbReference type="PANTHER" id="PTHR24286">
    <property type="entry name" value="CYTOCHROME P450 26"/>
    <property type="match status" value="1"/>
</dbReference>
<evidence type="ECO:0000256" key="3">
    <source>
        <dbReference type="ARBA" id="ARBA00022617"/>
    </source>
</evidence>
<dbReference type="InterPro" id="IPR002401">
    <property type="entry name" value="Cyt_P450_E_grp-I"/>
</dbReference>
<accession>H5X3D9</accession>
<evidence type="ECO:0000256" key="1">
    <source>
        <dbReference type="ARBA" id="ARBA00001971"/>
    </source>
</evidence>
<feature type="binding site" description="axial binding residue" evidence="8">
    <location>
        <position position="352"/>
    </location>
    <ligand>
        <name>heme</name>
        <dbReference type="ChEBI" id="CHEBI:30413"/>
    </ligand>
    <ligandPart>
        <name>Fe</name>
        <dbReference type="ChEBI" id="CHEBI:18248"/>
    </ligandPart>
</feature>
<dbReference type="AlphaFoldDB" id="H5X3D9"/>
<evidence type="ECO:0000256" key="2">
    <source>
        <dbReference type="ARBA" id="ARBA00010617"/>
    </source>
</evidence>
<keyword evidence="3 8" id="KW-0349">Heme</keyword>
<keyword evidence="4 8" id="KW-0479">Metal-binding</keyword>
<protein>
    <submittedName>
        <fullName evidence="9">Cytochrome P450</fullName>
    </submittedName>
</protein>
<evidence type="ECO:0000256" key="5">
    <source>
        <dbReference type="ARBA" id="ARBA00023002"/>
    </source>
</evidence>
<sequence>MRTDRSLELLREGYPWGRRLRGTAAAVPSRLLGRAAVVVGGPDGVRRFYDPRLRRSGAFPLPLKLVLFGPGTVHGLDGTEHHERKAMYLRLLTPDAVAGLAERAEREWELAARRWQGRERVVLFDEAVQVLTAAVLPWAGVPHAPRELPRRARQLADVLDGFATPGRAYLRAVVARLRLGRWAKRLVRRTRRQQLHPEPGTALHTAATARDHHGNPLPQRVAATAFLNVVRPTVAVSWFVAFAGKALHEHPEWRSRIAEGDRAALDAFVQEARRCYPFVPVLAARARGKQDVLGFQVPRGGLVVLDVHGTDHDPARWPDPDRFDPDRFLTGTVDKDTLVPQGGGEVDTGHRCPGEDATLAMLAVATRSLARLPLVMPPQDLDFDVSRVPTRPRSGVVFALDRARQ</sequence>
<keyword evidence="7" id="KW-0503">Monooxygenase</keyword>
<dbReference type="GO" id="GO:0016705">
    <property type="term" value="F:oxidoreductase activity, acting on paired donors, with incorporation or reduction of molecular oxygen"/>
    <property type="evidence" value="ECO:0007669"/>
    <property type="project" value="InterPro"/>
</dbReference>
<dbReference type="PRINTS" id="PR00463">
    <property type="entry name" value="EP450I"/>
</dbReference>
<dbReference type="SUPFAM" id="SSF48264">
    <property type="entry name" value="Cytochrome P450"/>
    <property type="match status" value="1"/>
</dbReference>
<comment type="cofactor">
    <cofactor evidence="1 8">
        <name>heme</name>
        <dbReference type="ChEBI" id="CHEBI:30413"/>
    </cofactor>
</comment>
<dbReference type="PANTHER" id="PTHR24286:SF24">
    <property type="entry name" value="LANOSTEROL 14-ALPHA DEMETHYLASE"/>
    <property type="match status" value="1"/>
</dbReference>
<keyword evidence="6 8" id="KW-0408">Iron</keyword>
<comment type="similarity">
    <text evidence="2">Belongs to the cytochrome P450 family.</text>
</comment>
<dbReference type="EMBL" id="CM001439">
    <property type="protein sequence ID" value="EHR49873.1"/>
    <property type="molecule type" value="Genomic_DNA"/>
</dbReference>
<proteinExistence type="inferred from homology"/>
<dbReference type="GO" id="GO:0004497">
    <property type="term" value="F:monooxygenase activity"/>
    <property type="evidence" value="ECO:0007669"/>
    <property type="project" value="UniProtKB-KW"/>
</dbReference>
<dbReference type="STRING" id="882083.SacmaDRAFT_1598"/>
<dbReference type="GO" id="GO:0005506">
    <property type="term" value="F:iron ion binding"/>
    <property type="evidence" value="ECO:0007669"/>
    <property type="project" value="InterPro"/>
</dbReference>
<dbReference type="Pfam" id="PF00067">
    <property type="entry name" value="p450"/>
    <property type="match status" value="1"/>
</dbReference>
<dbReference type="CDD" id="cd11067">
    <property type="entry name" value="CYP152"/>
    <property type="match status" value="1"/>
</dbReference>
<dbReference type="eggNOG" id="COG2124">
    <property type="taxonomic scope" value="Bacteria"/>
</dbReference>
<dbReference type="HOGENOM" id="CLU_037319_0_0_11"/>
<organism evidence="9 10">
    <name type="scientific">Saccharomonospora marina XMU15</name>
    <dbReference type="NCBI Taxonomy" id="882083"/>
    <lineage>
        <taxon>Bacteria</taxon>
        <taxon>Bacillati</taxon>
        <taxon>Actinomycetota</taxon>
        <taxon>Actinomycetes</taxon>
        <taxon>Pseudonocardiales</taxon>
        <taxon>Pseudonocardiaceae</taxon>
        <taxon>Saccharomonospora</taxon>
    </lineage>
</organism>
<gene>
    <name evidence="9" type="ORF">SacmaDRAFT_1598</name>
</gene>
<dbReference type="GO" id="GO:0016125">
    <property type="term" value="P:sterol metabolic process"/>
    <property type="evidence" value="ECO:0007669"/>
    <property type="project" value="TreeGrafter"/>
</dbReference>
<evidence type="ECO:0000256" key="7">
    <source>
        <dbReference type="ARBA" id="ARBA00023033"/>
    </source>
</evidence>
<dbReference type="GO" id="GO:0020037">
    <property type="term" value="F:heme binding"/>
    <property type="evidence" value="ECO:0007669"/>
    <property type="project" value="InterPro"/>
</dbReference>
<evidence type="ECO:0000256" key="4">
    <source>
        <dbReference type="ARBA" id="ARBA00022723"/>
    </source>
</evidence>
<dbReference type="RefSeq" id="WP_009153259.1">
    <property type="nucleotide sequence ID" value="NZ_CM001439.1"/>
</dbReference>
<evidence type="ECO:0000256" key="8">
    <source>
        <dbReference type="PIRSR" id="PIRSR602401-1"/>
    </source>
</evidence>
<evidence type="ECO:0000256" key="6">
    <source>
        <dbReference type="ARBA" id="ARBA00023004"/>
    </source>
</evidence>
<dbReference type="Proteomes" id="UP000004926">
    <property type="component" value="Chromosome"/>
</dbReference>
<keyword evidence="5" id="KW-0560">Oxidoreductase</keyword>
<dbReference type="OrthoDB" id="9764248at2"/>
<evidence type="ECO:0000313" key="9">
    <source>
        <dbReference type="EMBL" id="EHR49873.1"/>
    </source>
</evidence>
<dbReference type="Gene3D" id="1.10.630.10">
    <property type="entry name" value="Cytochrome P450"/>
    <property type="match status" value="1"/>
</dbReference>
<dbReference type="InterPro" id="IPR036396">
    <property type="entry name" value="Cyt_P450_sf"/>
</dbReference>
<reference evidence="9 10" key="1">
    <citation type="journal article" date="2012" name="Stand. Genomic Sci.">
        <title>Genome sequence of the ocean sediment bacterium Saccharomonospora marina type strain (XMU15(T)).</title>
        <authorList>
            <person name="Klenk H.P."/>
            <person name="Lu M."/>
            <person name="Lucas S."/>
            <person name="Lapidus A."/>
            <person name="Copeland A."/>
            <person name="Pitluck S."/>
            <person name="Goodwin L.A."/>
            <person name="Han C."/>
            <person name="Tapia R."/>
            <person name="Brambilla E.M."/>
            <person name="Potter G."/>
            <person name="Land M."/>
            <person name="Ivanova N."/>
            <person name="Rohde M."/>
            <person name="Goker M."/>
            <person name="Detter J.C."/>
            <person name="Li W.J."/>
            <person name="Kyrpides N.C."/>
            <person name="Woyke T."/>
        </authorList>
    </citation>
    <scope>NUCLEOTIDE SEQUENCE [LARGE SCALE GENOMIC DNA]</scope>
    <source>
        <strain evidence="9 10">XMU15</strain>
    </source>
</reference>
<name>H5X3D9_9PSEU</name>
<evidence type="ECO:0000313" key="10">
    <source>
        <dbReference type="Proteomes" id="UP000004926"/>
    </source>
</evidence>
<dbReference type="InterPro" id="IPR001128">
    <property type="entry name" value="Cyt_P450"/>
</dbReference>